<dbReference type="PROSITE" id="PS50127">
    <property type="entry name" value="UBC_2"/>
    <property type="match status" value="1"/>
</dbReference>
<sequence length="117" mass="12267">MALDLGRIQKELKEIDRDKASGVTVQLRNNSLQHLLGFVPGPKDTPYEGGLFAVDIVLENAYPFVPPKMKFGGGRATGCGGGVEVAACVAWRQLAGAPCLLAVAERGSLGGPDMEGE</sequence>
<dbReference type="Pfam" id="PF00179">
    <property type="entry name" value="UQ_con"/>
    <property type="match status" value="1"/>
</dbReference>
<dbReference type="InterPro" id="IPR050113">
    <property type="entry name" value="Ub_conjugating_enzyme"/>
</dbReference>
<comment type="caution">
    <text evidence="2">The sequence shown here is derived from an EMBL/GenBank/DDBJ whole genome shotgun (WGS) entry which is preliminary data.</text>
</comment>
<dbReference type="InterPro" id="IPR000608">
    <property type="entry name" value="UBC"/>
</dbReference>
<dbReference type="Gene3D" id="3.10.110.10">
    <property type="entry name" value="Ubiquitin Conjugating Enzyme"/>
    <property type="match status" value="1"/>
</dbReference>
<dbReference type="Proteomes" id="UP000236333">
    <property type="component" value="Unassembled WGS sequence"/>
</dbReference>
<dbReference type="OrthoDB" id="7851174at2759"/>
<dbReference type="AlphaFoldDB" id="A0A2J7ZVQ1"/>
<dbReference type="InterPro" id="IPR016135">
    <property type="entry name" value="UBQ-conjugating_enzyme/RWD"/>
</dbReference>
<evidence type="ECO:0000259" key="1">
    <source>
        <dbReference type="PROSITE" id="PS50127"/>
    </source>
</evidence>
<organism evidence="2 3">
    <name type="scientific">Tetrabaena socialis</name>
    <dbReference type="NCBI Taxonomy" id="47790"/>
    <lineage>
        <taxon>Eukaryota</taxon>
        <taxon>Viridiplantae</taxon>
        <taxon>Chlorophyta</taxon>
        <taxon>core chlorophytes</taxon>
        <taxon>Chlorophyceae</taxon>
        <taxon>CS clade</taxon>
        <taxon>Chlamydomonadales</taxon>
        <taxon>Tetrabaenaceae</taxon>
        <taxon>Tetrabaena</taxon>
    </lineage>
</organism>
<evidence type="ECO:0000313" key="2">
    <source>
        <dbReference type="EMBL" id="PNH04318.1"/>
    </source>
</evidence>
<accession>A0A2J7ZVQ1</accession>
<keyword evidence="3" id="KW-1185">Reference proteome</keyword>
<dbReference type="EMBL" id="PGGS01000401">
    <property type="protein sequence ID" value="PNH04318.1"/>
    <property type="molecule type" value="Genomic_DNA"/>
</dbReference>
<dbReference type="SUPFAM" id="SSF54495">
    <property type="entry name" value="UBC-like"/>
    <property type="match status" value="1"/>
</dbReference>
<proteinExistence type="predicted"/>
<feature type="domain" description="UBC core" evidence="1">
    <location>
        <begin position="3"/>
        <end position="117"/>
    </location>
</feature>
<name>A0A2J7ZVQ1_9CHLO</name>
<evidence type="ECO:0000313" key="3">
    <source>
        <dbReference type="Proteomes" id="UP000236333"/>
    </source>
</evidence>
<reference evidence="2 3" key="1">
    <citation type="journal article" date="2017" name="Mol. Biol. Evol.">
        <title>The 4-celled Tetrabaena socialis nuclear genome reveals the essential components for genetic control of cell number at the origin of multicellularity in the volvocine lineage.</title>
        <authorList>
            <person name="Featherston J."/>
            <person name="Arakaki Y."/>
            <person name="Hanschen E.R."/>
            <person name="Ferris P.J."/>
            <person name="Michod R.E."/>
            <person name="Olson B.J.S.C."/>
            <person name="Nozaki H."/>
            <person name="Durand P.M."/>
        </authorList>
    </citation>
    <scope>NUCLEOTIDE SEQUENCE [LARGE SCALE GENOMIC DNA]</scope>
    <source>
        <strain evidence="2 3">NIES-571</strain>
    </source>
</reference>
<protein>
    <submittedName>
        <fullName evidence="2">Ubiquitin-conjugating enzyme E2 27</fullName>
    </submittedName>
</protein>
<gene>
    <name evidence="2" type="ORF">TSOC_009524</name>
</gene>
<dbReference type="PANTHER" id="PTHR24067">
    <property type="entry name" value="UBIQUITIN-CONJUGATING ENZYME E2"/>
    <property type="match status" value="1"/>
</dbReference>